<organism evidence="4 5">
    <name type="scientific">Eragrostis curvula</name>
    <name type="common">weeping love grass</name>
    <dbReference type="NCBI Taxonomy" id="38414"/>
    <lineage>
        <taxon>Eukaryota</taxon>
        <taxon>Viridiplantae</taxon>
        <taxon>Streptophyta</taxon>
        <taxon>Embryophyta</taxon>
        <taxon>Tracheophyta</taxon>
        <taxon>Spermatophyta</taxon>
        <taxon>Magnoliopsida</taxon>
        <taxon>Liliopsida</taxon>
        <taxon>Poales</taxon>
        <taxon>Poaceae</taxon>
        <taxon>PACMAD clade</taxon>
        <taxon>Chloridoideae</taxon>
        <taxon>Eragrostideae</taxon>
        <taxon>Eragrostidinae</taxon>
        <taxon>Eragrostis</taxon>
    </lineage>
</organism>
<dbReference type="OrthoDB" id="626303at2759"/>
<gene>
    <name evidence="4" type="ORF">EJB05_45370</name>
</gene>
<name>A0A5J9TLF9_9POAL</name>
<evidence type="ECO:0000256" key="2">
    <source>
        <dbReference type="SAM" id="SignalP"/>
    </source>
</evidence>
<keyword evidence="1" id="KW-0862">Zinc</keyword>
<dbReference type="Gramene" id="TVU11768">
    <property type="protein sequence ID" value="TVU11768"/>
    <property type="gene ID" value="EJB05_45370"/>
</dbReference>
<feature type="non-terminal residue" evidence="4">
    <location>
        <position position="1"/>
    </location>
</feature>
<comment type="caution">
    <text evidence="4">The sequence shown here is derived from an EMBL/GenBank/DDBJ whole genome shotgun (WGS) entry which is preliminary data.</text>
</comment>
<keyword evidence="1" id="KW-0863">Zinc-finger</keyword>
<dbReference type="PROSITE" id="PS50089">
    <property type="entry name" value="ZF_RING_2"/>
    <property type="match status" value="1"/>
</dbReference>
<evidence type="ECO:0000259" key="3">
    <source>
        <dbReference type="PROSITE" id="PS50089"/>
    </source>
</evidence>
<dbReference type="PANTHER" id="PTHR45676:SF41">
    <property type="entry name" value="RING-H2 FINGER PROTEIN ATL66"/>
    <property type="match status" value="1"/>
</dbReference>
<evidence type="ECO:0000313" key="5">
    <source>
        <dbReference type="Proteomes" id="UP000324897"/>
    </source>
</evidence>
<feature type="chain" id="PRO_5023808906" description="RING-type domain-containing protein" evidence="2">
    <location>
        <begin position="33"/>
        <end position="120"/>
    </location>
</feature>
<dbReference type="EMBL" id="RWGY01000039">
    <property type="protein sequence ID" value="TVU11768.1"/>
    <property type="molecule type" value="Genomic_DNA"/>
</dbReference>
<dbReference type="SUPFAM" id="SSF57850">
    <property type="entry name" value="RING/U-box"/>
    <property type="match status" value="1"/>
</dbReference>
<dbReference type="InterPro" id="IPR013083">
    <property type="entry name" value="Znf_RING/FYVE/PHD"/>
</dbReference>
<protein>
    <recommendedName>
        <fullName evidence="3">RING-type domain-containing protein</fullName>
    </recommendedName>
</protein>
<dbReference type="AlphaFoldDB" id="A0A5J9TLF9"/>
<keyword evidence="1" id="KW-0479">Metal-binding</keyword>
<keyword evidence="2" id="KW-0732">Signal</keyword>
<feature type="domain" description="RING-type" evidence="3">
    <location>
        <begin position="60"/>
        <end position="102"/>
    </location>
</feature>
<dbReference type="Pfam" id="PF13639">
    <property type="entry name" value="zf-RING_2"/>
    <property type="match status" value="1"/>
</dbReference>
<dbReference type="GO" id="GO:0008270">
    <property type="term" value="F:zinc ion binding"/>
    <property type="evidence" value="ECO:0007669"/>
    <property type="project" value="UniProtKB-KW"/>
</dbReference>
<evidence type="ECO:0000256" key="1">
    <source>
        <dbReference type="PROSITE-ProRule" id="PRU00175"/>
    </source>
</evidence>
<accession>A0A5J9TLF9</accession>
<dbReference type="Gene3D" id="3.30.40.10">
    <property type="entry name" value="Zinc/RING finger domain, C3HC4 (zinc finger)"/>
    <property type="match status" value="1"/>
</dbReference>
<dbReference type="SMART" id="SM00184">
    <property type="entry name" value="RING"/>
    <property type="match status" value="1"/>
</dbReference>
<proteinExistence type="predicted"/>
<sequence length="120" mass="13629">MQWRDVVLPLAASVLFSLWLWLLFQFPNCDEGDDEELRSPVVLPHFPYVQARAPEPPPLCAICLDELQQGQMCSEVPACRHIFHEACIRVWARKRNNCPLCRARIVQGTAGRVAAADEMV</sequence>
<dbReference type="PANTHER" id="PTHR45676">
    <property type="entry name" value="RING-H2 FINGER PROTEIN ATL51-RELATED"/>
    <property type="match status" value="1"/>
</dbReference>
<keyword evidence="5" id="KW-1185">Reference proteome</keyword>
<dbReference type="InterPro" id="IPR001841">
    <property type="entry name" value="Znf_RING"/>
</dbReference>
<dbReference type="Proteomes" id="UP000324897">
    <property type="component" value="Chromosome 3"/>
</dbReference>
<feature type="signal peptide" evidence="2">
    <location>
        <begin position="1"/>
        <end position="32"/>
    </location>
</feature>
<reference evidence="4 5" key="1">
    <citation type="journal article" date="2019" name="Sci. Rep.">
        <title>A high-quality genome of Eragrostis curvula grass provides insights into Poaceae evolution and supports new strategies to enhance forage quality.</title>
        <authorList>
            <person name="Carballo J."/>
            <person name="Santos B.A.C.M."/>
            <person name="Zappacosta D."/>
            <person name="Garbus I."/>
            <person name="Selva J.P."/>
            <person name="Gallo C.A."/>
            <person name="Diaz A."/>
            <person name="Albertini E."/>
            <person name="Caccamo M."/>
            <person name="Echenique V."/>
        </authorList>
    </citation>
    <scope>NUCLEOTIDE SEQUENCE [LARGE SCALE GENOMIC DNA]</scope>
    <source>
        <strain evidence="5">cv. Victoria</strain>
        <tissue evidence="4">Leaf</tissue>
    </source>
</reference>
<evidence type="ECO:0000313" key="4">
    <source>
        <dbReference type="EMBL" id="TVU11768.1"/>
    </source>
</evidence>